<feature type="chain" id="PRO_5023067930" evidence="2">
    <location>
        <begin position="23"/>
        <end position="449"/>
    </location>
</feature>
<feature type="region of interest" description="Disordered" evidence="1">
    <location>
        <begin position="216"/>
        <end position="238"/>
    </location>
</feature>
<dbReference type="Gene3D" id="2.20.110.10">
    <property type="entry name" value="Histone H3 K4-specific methyltransferase SET7/9 N-terminal domain"/>
    <property type="match status" value="2"/>
</dbReference>
<evidence type="ECO:0000256" key="1">
    <source>
        <dbReference type="SAM" id="MobiDB-lite"/>
    </source>
</evidence>
<accession>A0A5C4NS42</accession>
<dbReference type="RefSeq" id="WP_139088880.1">
    <property type="nucleotide sequence ID" value="NZ_VDGE01000001.1"/>
</dbReference>
<dbReference type="AlphaFoldDB" id="A0A5C4NS42"/>
<organism evidence="3 4">
    <name type="scientific">Janthinobacterium lividum</name>
    <dbReference type="NCBI Taxonomy" id="29581"/>
    <lineage>
        <taxon>Bacteria</taxon>
        <taxon>Pseudomonadati</taxon>
        <taxon>Pseudomonadota</taxon>
        <taxon>Betaproteobacteria</taxon>
        <taxon>Burkholderiales</taxon>
        <taxon>Oxalobacteraceae</taxon>
        <taxon>Janthinobacterium</taxon>
    </lineage>
</organism>
<dbReference type="EMBL" id="VDGE01000001">
    <property type="protein sequence ID" value="TNC77751.1"/>
    <property type="molecule type" value="Genomic_DNA"/>
</dbReference>
<comment type="caution">
    <text evidence="3">The sequence shown here is derived from an EMBL/GenBank/DDBJ whole genome shotgun (WGS) entry which is preliminary data.</text>
</comment>
<dbReference type="SUPFAM" id="SSF82185">
    <property type="entry name" value="Histone H3 K4-specific methyltransferase SET7/9 N-terminal domain"/>
    <property type="match status" value="2"/>
</dbReference>
<sequence>MKIKTLCAVLGASLLAPGMAQAEIVQRQVVTAIASEQDSEGADVLTVAANTACGGRQVRMDARSVDLDDGPYEAMKVRLAKQIRSKTPMLVTVKKCPDDASMPIVRQIAACTPAACADGRARLYLHERFFPIEQEKAPNVLVLPLPKGKLPGTWKVEIYSVAGHKLRLSGQVNHADYAQGELVGGYVTYYPDGKTEQEVAQDGQGRQHGVTTLYRPDGSLGSRGSWRHGLPEGTHQQYHPTGKLREASVYRDGKRVDGPVQTFDANGKLSTSFVLRGGVMEGELLAYFPDGKVANRTQVSKGKFNGSSIDYYPDGAVRSRMTQRDDLPVGEALEFYPDGKVQTRQQYGDNGGLLSVQRYSAQGVLVLERKWDAQLREQGTSRSWYENGKPEHAIEYVNDRRDGWSRSWRQDGSLKSECKYAAGKAQGECGEAPPAPALLRKEQTWRALN</sequence>
<name>A0A5C4NS42_9BURK</name>
<dbReference type="Proteomes" id="UP000305681">
    <property type="component" value="Unassembled WGS sequence"/>
</dbReference>
<proteinExistence type="predicted"/>
<dbReference type="Pfam" id="PF07661">
    <property type="entry name" value="MORN_2"/>
    <property type="match status" value="3"/>
</dbReference>
<gene>
    <name evidence="3" type="ORF">FHI69_00125</name>
</gene>
<reference evidence="3 4" key="1">
    <citation type="submission" date="2019-06" db="EMBL/GenBank/DDBJ databases">
        <title>Genome sequence of Janthinobacterium lividum UCD_MED1.</title>
        <authorList>
            <person name="De Leon M.E."/>
            <person name="Jospin G."/>
        </authorList>
    </citation>
    <scope>NUCLEOTIDE SEQUENCE [LARGE SCALE GENOMIC DNA]</scope>
    <source>
        <strain evidence="3 4">UCD_MED1</strain>
    </source>
</reference>
<evidence type="ECO:0000256" key="2">
    <source>
        <dbReference type="SAM" id="SignalP"/>
    </source>
</evidence>
<dbReference type="InterPro" id="IPR011652">
    <property type="entry name" value="MORN_2"/>
</dbReference>
<protein>
    <submittedName>
        <fullName evidence="3">Toxin-antitoxin system YwqK family antitoxin</fullName>
    </submittedName>
</protein>
<keyword evidence="2" id="KW-0732">Signal</keyword>
<dbReference type="Gene3D" id="3.90.930.1">
    <property type="match status" value="1"/>
</dbReference>
<evidence type="ECO:0000313" key="3">
    <source>
        <dbReference type="EMBL" id="TNC77751.1"/>
    </source>
</evidence>
<evidence type="ECO:0000313" key="4">
    <source>
        <dbReference type="Proteomes" id="UP000305681"/>
    </source>
</evidence>
<feature type="signal peptide" evidence="2">
    <location>
        <begin position="1"/>
        <end position="22"/>
    </location>
</feature>